<proteinExistence type="predicted"/>
<sequence length="637" mass="70349">MDPAPSRFTAILLTTSSTHNPDACVAIPLAVQAQYKYVSDDGAKPSCNGNNNATAPTPSYSSFAYTQTQVSQTATRASTFTSTPTYAAPYSSLSSLAPQVSTSTYGNWQSGGPTVTSVSEPYGTAAWTSLWQAANPVNFTRGIYSTTVAPTPVATAELVKPDPLYFGPTDCRQFPKGFMWGVAGSAGQLEGAIADEGKGPNALDVSSSEIPSFVDNFSADENYYLYKQDIERLAAMGIKYYSFSISWARIFPFTEVGSPVNAAGLAHYDDLINVCLENGIEPVVTLAHLDTPLSVWKGNNTDRARRGEFGGFTNGGFYRDDFVDSFVQYGKTIMAHFADRVPVWVTFNEPWPVTTNAQAAYNVIRSHAELYHYYHDVLNGTGSVTYKSAGPLGIPLDPTNATHVDASCRYNDFYTGVFANPIYLGQDYPDSYKETVKDYVPLNQSDLDYFKGTADLFAINIYSANLVEPLDPSSGRTAAQCMSNKTDPGWPYCTSTTTLTETGWQTGYNSQSASPYSAPRLTRTAFNYLWNTYKTPMIFMEFGFPVFGEAEKDLDAQRYDTPRAEFYLSVMSELLAAIWEDGIDLRGAFAWSLLDNWEFGSYEPHFGMQTVNRTSQERTYKRSFFDFVDFFQARVPQ</sequence>
<keyword evidence="2" id="KW-1185">Reference proteome</keyword>
<dbReference type="Proteomes" id="UP001234202">
    <property type="component" value="Unassembled WGS sequence"/>
</dbReference>
<organism evidence="1 2">
    <name type="scientific">Naganishia onofrii</name>
    <dbReference type="NCBI Taxonomy" id="1851511"/>
    <lineage>
        <taxon>Eukaryota</taxon>
        <taxon>Fungi</taxon>
        <taxon>Dikarya</taxon>
        <taxon>Basidiomycota</taxon>
        <taxon>Agaricomycotina</taxon>
        <taxon>Tremellomycetes</taxon>
        <taxon>Filobasidiales</taxon>
        <taxon>Filobasidiaceae</taxon>
        <taxon>Naganishia</taxon>
    </lineage>
</organism>
<protein>
    <submittedName>
        <fullName evidence="1">Uncharacterized protein</fullName>
    </submittedName>
</protein>
<accession>A0ACC2XWA0</accession>
<reference evidence="1" key="1">
    <citation type="submission" date="2023-04" db="EMBL/GenBank/DDBJ databases">
        <title>Draft Genome sequencing of Naganishia species isolated from polar environments using Oxford Nanopore Technology.</title>
        <authorList>
            <person name="Leo P."/>
            <person name="Venkateswaran K."/>
        </authorList>
    </citation>
    <scope>NUCLEOTIDE SEQUENCE</scope>
    <source>
        <strain evidence="1">DBVPG 5303</strain>
    </source>
</reference>
<gene>
    <name evidence="1" type="ORF">QFC24_000708</name>
</gene>
<dbReference type="EMBL" id="JASBWV010000002">
    <property type="protein sequence ID" value="KAJ9127301.1"/>
    <property type="molecule type" value="Genomic_DNA"/>
</dbReference>
<evidence type="ECO:0000313" key="2">
    <source>
        <dbReference type="Proteomes" id="UP001234202"/>
    </source>
</evidence>
<name>A0ACC2XWA0_9TREE</name>
<evidence type="ECO:0000313" key="1">
    <source>
        <dbReference type="EMBL" id="KAJ9127301.1"/>
    </source>
</evidence>
<comment type="caution">
    <text evidence="1">The sequence shown here is derived from an EMBL/GenBank/DDBJ whole genome shotgun (WGS) entry which is preliminary data.</text>
</comment>